<evidence type="ECO:0000259" key="2">
    <source>
        <dbReference type="PROSITE" id="PS50035"/>
    </source>
</evidence>
<sequence length="513" mass="57953">MADYPLRVLRLVLLFSLTACTCPHGPGRFPSPPEREASRVLQPGTDAPLVTATRRLSADHPGETGVYPVTSAHNALAVRLATIRAARYSIDIQYFIFRRDETGLLLTHELIDAADRGVRVRFLLDDFTTRSARTALAALDHHPNVEVRLFNPFPHKGPRPVEFFSDFCRLHRRMHNKSFTVDNRVSFIGGRNLSNKYFGIDGGQVFGDLELVTIGAAVDEISLQFDHYWNSHYSFPVRSVFAGAASPGHQAAFLRELQDNTHALLATDYGQQLLESPVIPKLRDEPQLWYWSPAEVLVDPPRKVSLTPQVSNGFASRKLLEWIRGARSELVIISPYLLPDAAYLDALLAAARRGVRVQILTNSLSSADVALVYGAYRKYRRPLLRAGIQLYELSGKLNYKLDNWRGTSRSLLHAKLLVVDRRALYVGSFNLDHRSVLHNTELGLLLQSGRLAQEFTDNFSRNVRDNAYELFLDQGQVRWRDGSGRIYDHSPETSLLQRWVARVSGWLPLEHLL</sequence>
<dbReference type="OrthoDB" id="9814092at2"/>
<dbReference type="PANTHER" id="PTHR21248:SF12">
    <property type="entry name" value="CARDIOLIPIN SYNTHASE C"/>
    <property type="match status" value="1"/>
</dbReference>
<protein>
    <submittedName>
        <fullName evidence="3">Putative cardiolipin synthase</fullName>
    </submittedName>
</protein>
<dbReference type="EMBL" id="FNFH01000002">
    <property type="protein sequence ID" value="SDJ94433.1"/>
    <property type="molecule type" value="Genomic_DNA"/>
</dbReference>
<evidence type="ECO:0000313" key="3">
    <source>
        <dbReference type="EMBL" id="SDJ94433.1"/>
    </source>
</evidence>
<evidence type="ECO:0000313" key="4">
    <source>
        <dbReference type="Proteomes" id="UP000199305"/>
    </source>
</evidence>
<dbReference type="SMART" id="SM00155">
    <property type="entry name" value="PLDc"/>
    <property type="match status" value="2"/>
</dbReference>
<dbReference type="Gene3D" id="3.30.870.10">
    <property type="entry name" value="Endonuclease Chain A"/>
    <property type="match status" value="2"/>
</dbReference>
<evidence type="ECO:0000256" key="1">
    <source>
        <dbReference type="SAM" id="SignalP"/>
    </source>
</evidence>
<reference evidence="4" key="1">
    <citation type="submission" date="2016-10" db="EMBL/GenBank/DDBJ databases">
        <authorList>
            <person name="Varghese N."/>
            <person name="Submissions S."/>
        </authorList>
    </citation>
    <scope>NUCLEOTIDE SEQUENCE [LARGE SCALE GENOMIC DNA]</scope>
    <source>
        <strain evidence="4">CGMCC 1.10658</strain>
    </source>
</reference>
<organism evidence="3 4">
    <name type="scientific">Microbulbifer yueqingensis</name>
    <dbReference type="NCBI Taxonomy" id="658219"/>
    <lineage>
        <taxon>Bacteria</taxon>
        <taxon>Pseudomonadati</taxon>
        <taxon>Pseudomonadota</taxon>
        <taxon>Gammaproteobacteria</taxon>
        <taxon>Cellvibrionales</taxon>
        <taxon>Microbulbiferaceae</taxon>
        <taxon>Microbulbifer</taxon>
    </lineage>
</organism>
<dbReference type="GO" id="GO:0032049">
    <property type="term" value="P:cardiolipin biosynthetic process"/>
    <property type="evidence" value="ECO:0007669"/>
    <property type="project" value="UniProtKB-ARBA"/>
</dbReference>
<dbReference type="GO" id="GO:0030572">
    <property type="term" value="F:phosphatidyltransferase activity"/>
    <property type="evidence" value="ECO:0007669"/>
    <property type="project" value="UniProtKB-ARBA"/>
</dbReference>
<dbReference type="CDD" id="cd09113">
    <property type="entry name" value="PLDc_ymdC_like_2"/>
    <property type="match status" value="1"/>
</dbReference>
<keyword evidence="4" id="KW-1185">Reference proteome</keyword>
<dbReference type="SUPFAM" id="SSF56024">
    <property type="entry name" value="Phospholipase D/nuclease"/>
    <property type="match status" value="2"/>
</dbReference>
<feature type="signal peptide" evidence="1">
    <location>
        <begin position="1"/>
        <end position="21"/>
    </location>
</feature>
<dbReference type="Proteomes" id="UP000199305">
    <property type="component" value="Unassembled WGS sequence"/>
</dbReference>
<dbReference type="RefSeq" id="WP_091510173.1">
    <property type="nucleotide sequence ID" value="NZ_FNFH01000002.1"/>
</dbReference>
<dbReference type="AlphaFoldDB" id="A0A1G8XV98"/>
<dbReference type="PANTHER" id="PTHR21248">
    <property type="entry name" value="CARDIOLIPIN SYNTHASE"/>
    <property type="match status" value="1"/>
</dbReference>
<feature type="domain" description="PLD phosphodiesterase" evidence="2">
    <location>
        <begin position="170"/>
        <end position="197"/>
    </location>
</feature>
<keyword evidence="1" id="KW-0732">Signal</keyword>
<name>A0A1G8XV98_9GAMM</name>
<feature type="domain" description="PLD phosphodiesterase" evidence="2">
    <location>
        <begin position="408"/>
        <end position="435"/>
    </location>
</feature>
<dbReference type="Pfam" id="PF13091">
    <property type="entry name" value="PLDc_2"/>
    <property type="match status" value="2"/>
</dbReference>
<dbReference type="STRING" id="658219.SAMN05216212_1253"/>
<dbReference type="InterPro" id="IPR025202">
    <property type="entry name" value="PLD-like_dom"/>
</dbReference>
<dbReference type="CDD" id="cd09111">
    <property type="entry name" value="PLDc_ymdC_like_1"/>
    <property type="match status" value="1"/>
</dbReference>
<feature type="chain" id="PRO_5011580636" evidence="1">
    <location>
        <begin position="22"/>
        <end position="513"/>
    </location>
</feature>
<dbReference type="InterPro" id="IPR001736">
    <property type="entry name" value="PLipase_D/transphosphatidylase"/>
</dbReference>
<proteinExistence type="predicted"/>
<dbReference type="PROSITE" id="PS50035">
    <property type="entry name" value="PLD"/>
    <property type="match status" value="2"/>
</dbReference>
<gene>
    <name evidence="3" type="ORF">SAMN05216212_1253</name>
</gene>
<accession>A0A1G8XV98</accession>